<gene>
    <name evidence="6" type="ORF">Pme01_40980</name>
</gene>
<dbReference type="GO" id="GO:0004559">
    <property type="term" value="F:alpha-mannosidase activity"/>
    <property type="evidence" value="ECO:0007669"/>
    <property type="project" value="InterPro"/>
</dbReference>
<dbReference type="GO" id="GO:0046872">
    <property type="term" value="F:metal ion binding"/>
    <property type="evidence" value="ECO:0007669"/>
    <property type="project" value="UniProtKB-KW"/>
</dbReference>
<dbReference type="GO" id="GO:0006013">
    <property type="term" value="P:mannose metabolic process"/>
    <property type="evidence" value="ECO:0007669"/>
    <property type="project" value="InterPro"/>
</dbReference>
<dbReference type="InterPro" id="IPR000602">
    <property type="entry name" value="Glyco_hydro_38_N"/>
</dbReference>
<evidence type="ECO:0000259" key="5">
    <source>
        <dbReference type="SMART" id="SM00872"/>
    </source>
</evidence>
<evidence type="ECO:0000256" key="2">
    <source>
        <dbReference type="ARBA" id="ARBA00022723"/>
    </source>
</evidence>
<protein>
    <submittedName>
        <fullName evidence="6">Alpha-mannosidase</fullName>
    </submittedName>
</protein>
<evidence type="ECO:0000313" key="7">
    <source>
        <dbReference type="Proteomes" id="UP000599074"/>
    </source>
</evidence>
<dbReference type="InterPro" id="IPR054723">
    <property type="entry name" value="Ams1-like_N"/>
</dbReference>
<dbReference type="Pfam" id="PF09261">
    <property type="entry name" value="Alpha-mann_mid"/>
    <property type="match status" value="1"/>
</dbReference>
<dbReference type="FunFam" id="3.20.110.10:FF:000002">
    <property type="entry name" value="alpha-mannosidase 2C1 isoform X1"/>
    <property type="match status" value="1"/>
</dbReference>
<comment type="caution">
    <text evidence="6">The sequence shown here is derived from an EMBL/GenBank/DDBJ whole genome shotgun (WGS) entry which is preliminary data.</text>
</comment>
<sequence>MHDDRILVEERLARAVDQYLRPAVYGPGRPLEVTAWTVPGEPVPVRQALDAADFEKVTIGQPWGSPWSTTWLRVRGDVPAEWAGQRVEAVFDLGFGVESPGFQAEALAYTADGVPIKGIHPLNRYVPVTGDRVDLLIEAAANPTVLRSFAPTGLGDRLTAPAEPLYRFVQADLALLREPVWQLVLDIEVLTELMMALPEHDPRRHEILRALERMLDTVDLHDVAGTAAVARQRLAPVLASPAHASAHRIRAVGHAHIDSAWLWPLRETVRKAARTFANVTALAEDYPELVFACSQAQQYAWVRDNQPHIYERIRKAVRAGTWAPVGSMWVESDANLPTGEALVRQLTHGKRFFAEEFGVDTQEIWLPDSFGYTAAFPQLARLAGVRWFLTQKLSWNETNRIPHHTFWWEGIDGTRVFTHFPPVDTYNSGLTGAELAHAVRNFAEKGAATTSLVPFGYGDGGGGPTREMLERARRLRDLEGSPRVTVEAPAEFFERAHEEYPDAPTWTGELYLENHRATYTTQAAMKAGNRRSEHLLREAELWSTAAHLHAGLPYPYDDLDRIWKLVLLHQFHDILPGSSIAWVHREARETYGRIRTELEALIARATSALSTRDGQPVALNAAPHDRAEVVIMPGEVPGQRLSDGRSAVWATAPAQGVGPVHPAAPGRVGGVTVEPAHSDGTVLDNGLLRVVIDDDGLLRSVRDLVADRELLAPGARGNLLQLHPDHPARWDAWNIDRHYLHRRTDLTAAESVTVTDAGPLLAAVRVERRFGDSRVTQTYRLTAGAGRLDIDTEVDWHESEKVLKVAFPLDLHADRSTAEIQFGHVHRPLHTNTSWDRARYEIYAHRWIRVAEPGYGVAIANDSTYGHDAARTTRDEDGGTTTTVRLTLLRAPHSPDPRTDQGAHRFGYALVVAGDFDAAVDAGYALNLPLRVVPGDCALPALLSVDHPAVRVEAVKLADDASGDVIVRLYESRGGRAAATLRPGFPFAQATEVDLLERELDPGQRRCGPTRLRDDALRLSLRPFQVVTLRLRR</sequence>
<dbReference type="Pfam" id="PF22907">
    <property type="entry name" value="Ams1-like_1st"/>
    <property type="match status" value="1"/>
</dbReference>
<dbReference type="InterPro" id="IPR027291">
    <property type="entry name" value="Glyco_hydro_38_N_sf"/>
</dbReference>
<dbReference type="SUPFAM" id="SSF74650">
    <property type="entry name" value="Galactose mutarotase-like"/>
    <property type="match status" value="1"/>
</dbReference>
<comment type="similarity">
    <text evidence="1">Belongs to the glycosyl hydrolase 38 family.</text>
</comment>
<proteinExistence type="inferred from homology"/>
<keyword evidence="7" id="KW-1185">Reference proteome</keyword>
<dbReference type="InterPro" id="IPR037094">
    <property type="entry name" value="Glyco_hydro_38_cen_sf"/>
</dbReference>
<dbReference type="GO" id="GO:0030246">
    <property type="term" value="F:carbohydrate binding"/>
    <property type="evidence" value="ECO:0007669"/>
    <property type="project" value="InterPro"/>
</dbReference>
<dbReference type="InterPro" id="IPR015341">
    <property type="entry name" value="Glyco_hydro_38_cen"/>
</dbReference>
<dbReference type="InterPro" id="IPR041147">
    <property type="entry name" value="GH38_C"/>
</dbReference>
<dbReference type="Pfam" id="PF07748">
    <property type="entry name" value="Glyco_hydro_38C"/>
    <property type="match status" value="1"/>
</dbReference>
<evidence type="ECO:0000256" key="1">
    <source>
        <dbReference type="ARBA" id="ARBA00009792"/>
    </source>
</evidence>
<dbReference type="InterPro" id="IPR011013">
    <property type="entry name" value="Gal_mutarotase_sf_dom"/>
</dbReference>
<dbReference type="SUPFAM" id="SSF88713">
    <property type="entry name" value="Glycoside hydrolase/deacetylase"/>
    <property type="match status" value="1"/>
</dbReference>
<name>A0A8J3X243_9ACTN</name>
<dbReference type="AlphaFoldDB" id="A0A8J3X243"/>
<evidence type="ECO:0000313" key="6">
    <source>
        <dbReference type="EMBL" id="GII24501.1"/>
    </source>
</evidence>
<dbReference type="InterPro" id="IPR011330">
    <property type="entry name" value="Glyco_hydro/deAcase_b/a-brl"/>
</dbReference>
<dbReference type="SMART" id="SM00872">
    <property type="entry name" value="Alpha-mann_mid"/>
    <property type="match status" value="1"/>
</dbReference>
<feature type="domain" description="Glycoside hydrolase family 38 central" evidence="5">
    <location>
        <begin position="513"/>
        <end position="591"/>
    </location>
</feature>
<dbReference type="GO" id="GO:0009313">
    <property type="term" value="P:oligosaccharide catabolic process"/>
    <property type="evidence" value="ECO:0007669"/>
    <property type="project" value="TreeGrafter"/>
</dbReference>
<dbReference type="InterPro" id="IPR028995">
    <property type="entry name" value="Glyco_hydro_57/38_cen_sf"/>
</dbReference>
<keyword evidence="3" id="KW-0378">Hydrolase</keyword>
<accession>A0A8J3X243</accession>
<keyword evidence="4" id="KW-0326">Glycosidase</keyword>
<dbReference type="PANTHER" id="PTHR46017:SF1">
    <property type="entry name" value="ALPHA-MANNOSIDASE 2C1"/>
    <property type="match status" value="1"/>
</dbReference>
<dbReference type="SUPFAM" id="SSF88688">
    <property type="entry name" value="Families 57/38 glycoside transferase middle domain"/>
    <property type="match status" value="1"/>
</dbReference>
<keyword evidence="2" id="KW-0479">Metal-binding</keyword>
<dbReference type="Proteomes" id="UP000599074">
    <property type="component" value="Unassembled WGS sequence"/>
</dbReference>
<dbReference type="Gene3D" id="1.20.1270.50">
    <property type="entry name" value="Glycoside hydrolase family 38, central domain"/>
    <property type="match status" value="1"/>
</dbReference>
<dbReference type="InterPro" id="IPR011682">
    <property type="entry name" value="Glyco_hydro_38_C"/>
</dbReference>
<reference evidence="6" key="1">
    <citation type="submission" date="2021-01" db="EMBL/GenBank/DDBJ databases">
        <title>Whole genome shotgun sequence of Planosporangium mesophilum NBRC 109066.</title>
        <authorList>
            <person name="Komaki H."/>
            <person name="Tamura T."/>
        </authorList>
    </citation>
    <scope>NUCLEOTIDE SEQUENCE</scope>
    <source>
        <strain evidence="6">NBRC 109066</strain>
    </source>
</reference>
<dbReference type="CDD" id="cd10789">
    <property type="entry name" value="GH38N_AMII_ER_cytosolic"/>
    <property type="match status" value="1"/>
</dbReference>
<dbReference type="FunFam" id="1.20.1270.50:FF:000004">
    <property type="entry name" value="alpha-mannosidase 2C1 isoform X1"/>
    <property type="match status" value="1"/>
</dbReference>
<dbReference type="Gene3D" id="2.70.98.30">
    <property type="entry name" value="Golgi alpha-mannosidase II, domain 4"/>
    <property type="match status" value="1"/>
</dbReference>
<evidence type="ECO:0000256" key="3">
    <source>
        <dbReference type="ARBA" id="ARBA00022801"/>
    </source>
</evidence>
<dbReference type="Pfam" id="PF01074">
    <property type="entry name" value="Glyco_hydro_38N"/>
    <property type="match status" value="1"/>
</dbReference>
<dbReference type="RefSeq" id="WP_168116502.1">
    <property type="nucleotide sequence ID" value="NZ_BOON01000038.1"/>
</dbReference>
<dbReference type="PANTHER" id="PTHR46017">
    <property type="entry name" value="ALPHA-MANNOSIDASE 2C1"/>
    <property type="match status" value="1"/>
</dbReference>
<dbReference type="Pfam" id="PF17677">
    <property type="entry name" value="Glyco_hydro38C2"/>
    <property type="match status" value="1"/>
</dbReference>
<evidence type="ECO:0000256" key="4">
    <source>
        <dbReference type="ARBA" id="ARBA00023295"/>
    </source>
</evidence>
<organism evidence="6 7">
    <name type="scientific">Planosporangium mesophilum</name>
    <dbReference type="NCBI Taxonomy" id="689768"/>
    <lineage>
        <taxon>Bacteria</taxon>
        <taxon>Bacillati</taxon>
        <taxon>Actinomycetota</taxon>
        <taxon>Actinomycetes</taxon>
        <taxon>Micromonosporales</taxon>
        <taxon>Micromonosporaceae</taxon>
        <taxon>Planosporangium</taxon>
    </lineage>
</organism>
<dbReference type="Gene3D" id="3.20.110.10">
    <property type="entry name" value="Glycoside hydrolase 38, N terminal domain"/>
    <property type="match status" value="1"/>
</dbReference>
<dbReference type="EMBL" id="BOON01000038">
    <property type="protein sequence ID" value="GII24501.1"/>
    <property type="molecule type" value="Genomic_DNA"/>
</dbReference>